<accession>B4M2D6</accession>
<reference evidence="2 3" key="1">
    <citation type="journal article" date="2007" name="Nature">
        <title>Evolution of genes and genomes on the Drosophila phylogeny.</title>
        <authorList>
            <consortium name="Drosophila 12 Genomes Consortium"/>
            <person name="Clark A.G."/>
            <person name="Eisen M.B."/>
            <person name="Smith D.R."/>
            <person name="Bergman C.M."/>
            <person name="Oliver B."/>
            <person name="Markow T.A."/>
            <person name="Kaufman T.C."/>
            <person name="Kellis M."/>
            <person name="Gelbart W."/>
            <person name="Iyer V.N."/>
            <person name="Pollard D.A."/>
            <person name="Sackton T.B."/>
            <person name="Larracuente A.M."/>
            <person name="Singh N.D."/>
            <person name="Abad J.P."/>
            <person name="Abt D.N."/>
            <person name="Adryan B."/>
            <person name="Aguade M."/>
            <person name="Akashi H."/>
            <person name="Anderson W.W."/>
            <person name="Aquadro C.F."/>
            <person name="Ardell D.H."/>
            <person name="Arguello R."/>
            <person name="Artieri C.G."/>
            <person name="Barbash D.A."/>
            <person name="Barker D."/>
            <person name="Barsanti P."/>
            <person name="Batterham P."/>
            <person name="Batzoglou S."/>
            <person name="Begun D."/>
            <person name="Bhutkar A."/>
            <person name="Blanco E."/>
            <person name="Bosak S.A."/>
            <person name="Bradley R.K."/>
            <person name="Brand A.D."/>
            <person name="Brent M.R."/>
            <person name="Brooks A.N."/>
            <person name="Brown R.H."/>
            <person name="Butlin R.K."/>
            <person name="Caggese C."/>
            <person name="Calvi B.R."/>
            <person name="Bernardo de Carvalho A."/>
            <person name="Caspi A."/>
            <person name="Castrezana S."/>
            <person name="Celniker S.E."/>
            <person name="Chang J.L."/>
            <person name="Chapple C."/>
            <person name="Chatterji S."/>
            <person name="Chinwalla A."/>
            <person name="Civetta A."/>
            <person name="Clifton S.W."/>
            <person name="Comeron J.M."/>
            <person name="Costello J.C."/>
            <person name="Coyne J.A."/>
            <person name="Daub J."/>
            <person name="David R.G."/>
            <person name="Delcher A.L."/>
            <person name="Delehaunty K."/>
            <person name="Do C.B."/>
            <person name="Ebling H."/>
            <person name="Edwards K."/>
            <person name="Eickbush T."/>
            <person name="Evans J.D."/>
            <person name="Filipski A."/>
            <person name="Findeiss S."/>
            <person name="Freyhult E."/>
            <person name="Fulton L."/>
            <person name="Fulton R."/>
            <person name="Garcia A.C."/>
            <person name="Gardiner A."/>
            <person name="Garfield D.A."/>
            <person name="Garvin B.E."/>
            <person name="Gibson G."/>
            <person name="Gilbert D."/>
            <person name="Gnerre S."/>
            <person name="Godfrey J."/>
            <person name="Good R."/>
            <person name="Gotea V."/>
            <person name="Gravely B."/>
            <person name="Greenberg A.J."/>
            <person name="Griffiths-Jones S."/>
            <person name="Gross S."/>
            <person name="Guigo R."/>
            <person name="Gustafson E.A."/>
            <person name="Haerty W."/>
            <person name="Hahn M.W."/>
            <person name="Halligan D.L."/>
            <person name="Halpern A.L."/>
            <person name="Halter G.M."/>
            <person name="Han M.V."/>
            <person name="Heger A."/>
            <person name="Hillier L."/>
            <person name="Hinrichs A.S."/>
            <person name="Holmes I."/>
            <person name="Hoskins R.A."/>
            <person name="Hubisz M.J."/>
            <person name="Hultmark D."/>
            <person name="Huntley M.A."/>
            <person name="Jaffe D.B."/>
            <person name="Jagadeeshan S."/>
            <person name="Jeck W.R."/>
            <person name="Johnson J."/>
            <person name="Jones C.D."/>
            <person name="Jordan W.C."/>
            <person name="Karpen G.H."/>
            <person name="Kataoka E."/>
            <person name="Keightley P.D."/>
            <person name="Kheradpour P."/>
            <person name="Kirkness E.F."/>
            <person name="Koerich L.B."/>
            <person name="Kristiansen K."/>
            <person name="Kudrna D."/>
            <person name="Kulathinal R.J."/>
            <person name="Kumar S."/>
            <person name="Kwok R."/>
            <person name="Lander E."/>
            <person name="Langley C.H."/>
            <person name="Lapoint R."/>
            <person name="Lazzaro B.P."/>
            <person name="Lee S.J."/>
            <person name="Levesque L."/>
            <person name="Li R."/>
            <person name="Lin C.F."/>
            <person name="Lin M.F."/>
            <person name="Lindblad-Toh K."/>
            <person name="Llopart A."/>
            <person name="Long M."/>
            <person name="Low L."/>
            <person name="Lozovsky E."/>
            <person name="Lu J."/>
            <person name="Luo M."/>
            <person name="Machado C.A."/>
            <person name="Makalowski W."/>
            <person name="Marzo M."/>
            <person name="Matsuda M."/>
            <person name="Matzkin L."/>
            <person name="McAllister B."/>
            <person name="McBride C.S."/>
            <person name="McKernan B."/>
            <person name="McKernan K."/>
            <person name="Mendez-Lago M."/>
            <person name="Minx P."/>
            <person name="Mollenhauer M.U."/>
            <person name="Montooth K."/>
            <person name="Mount S.M."/>
            <person name="Mu X."/>
            <person name="Myers E."/>
            <person name="Negre B."/>
            <person name="Newfeld S."/>
            <person name="Nielsen R."/>
            <person name="Noor M.A."/>
            <person name="O'Grady P."/>
            <person name="Pachter L."/>
            <person name="Papaceit M."/>
            <person name="Parisi M.J."/>
            <person name="Parisi M."/>
            <person name="Parts L."/>
            <person name="Pedersen J.S."/>
            <person name="Pesole G."/>
            <person name="Phillippy A.M."/>
            <person name="Ponting C.P."/>
            <person name="Pop M."/>
            <person name="Porcelli D."/>
            <person name="Powell J.R."/>
            <person name="Prohaska S."/>
            <person name="Pruitt K."/>
            <person name="Puig M."/>
            <person name="Quesneville H."/>
            <person name="Ram K.R."/>
            <person name="Rand D."/>
            <person name="Rasmussen M.D."/>
            <person name="Reed L.K."/>
            <person name="Reenan R."/>
            <person name="Reily A."/>
            <person name="Remington K.A."/>
            <person name="Rieger T.T."/>
            <person name="Ritchie M.G."/>
            <person name="Robin C."/>
            <person name="Rogers Y.H."/>
            <person name="Rohde C."/>
            <person name="Rozas J."/>
            <person name="Rubenfield M.J."/>
            <person name="Ruiz A."/>
            <person name="Russo S."/>
            <person name="Salzberg S.L."/>
            <person name="Sanchez-Gracia A."/>
            <person name="Saranga D.J."/>
            <person name="Sato H."/>
            <person name="Schaeffer S.W."/>
            <person name="Schatz M.C."/>
            <person name="Schlenke T."/>
            <person name="Schwartz R."/>
            <person name="Segarra C."/>
            <person name="Singh R.S."/>
            <person name="Sirot L."/>
            <person name="Sirota M."/>
            <person name="Sisneros N.B."/>
            <person name="Smith C.D."/>
            <person name="Smith T.F."/>
            <person name="Spieth J."/>
            <person name="Stage D.E."/>
            <person name="Stark A."/>
            <person name="Stephan W."/>
            <person name="Strausberg R.L."/>
            <person name="Strempel S."/>
            <person name="Sturgill D."/>
            <person name="Sutton G."/>
            <person name="Sutton G.G."/>
            <person name="Tao W."/>
            <person name="Teichmann S."/>
            <person name="Tobari Y.N."/>
            <person name="Tomimura Y."/>
            <person name="Tsolas J.M."/>
            <person name="Valente V.L."/>
            <person name="Venter E."/>
            <person name="Venter J.C."/>
            <person name="Vicario S."/>
            <person name="Vieira F.G."/>
            <person name="Vilella A.J."/>
            <person name="Villasante A."/>
            <person name="Walenz B."/>
            <person name="Wang J."/>
            <person name="Wasserman M."/>
            <person name="Watts T."/>
            <person name="Wilson D."/>
            <person name="Wilson R.K."/>
            <person name="Wing R.A."/>
            <person name="Wolfner M.F."/>
            <person name="Wong A."/>
            <person name="Wong G.K."/>
            <person name="Wu C.I."/>
            <person name="Wu G."/>
            <person name="Yamamoto D."/>
            <person name="Yang H.P."/>
            <person name="Yang S.P."/>
            <person name="Yorke J.A."/>
            <person name="Yoshida K."/>
            <person name="Zdobnov E."/>
            <person name="Zhang P."/>
            <person name="Zhang Y."/>
            <person name="Zimin A.V."/>
            <person name="Baldwin J."/>
            <person name="Abdouelleil A."/>
            <person name="Abdulkadir J."/>
            <person name="Abebe A."/>
            <person name="Abera B."/>
            <person name="Abreu J."/>
            <person name="Acer S.C."/>
            <person name="Aftuck L."/>
            <person name="Alexander A."/>
            <person name="An P."/>
            <person name="Anderson E."/>
            <person name="Anderson S."/>
            <person name="Arachi H."/>
            <person name="Azer M."/>
            <person name="Bachantsang P."/>
            <person name="Barry A."/>
            <person name="Bayul T."/>
            <person name="Berlin A."/>
            <person name="Bessette D."/>
            <person name="Bloom T."/>
            <person name="Blye J."/>
            <person name="Boguslavskiy L."/>
            <person name="Bonnet C."/>
            <person name="Boukhgalter B."/>
            <person name="Bourzgui I."/>
            <person name="Brown A."/>
            <person name="Cahill P."/>
            <person name="Channer S."/>
            <person name="Cheshatsang Y."/>
            <person name="Chuda L."/>
            <person name="Citroen M."/>
            <person name="Collymore A."/>
            <person name="Cooke P."/>
            <person name="Costello M."/>
            <person name="D'Aco K."/>
            <person name="Daza R."/>
            <person name="De Haan G."/>
            <person name="DeGray S."/>
            <person name="DeMaso C."/>
            <person name="Dhargay N."/>
            <person name="Dooley K."/>
            <person name="Dooley E."/>
            <person name="Doricent M."/>
            <person name="Dorje P."/>
            <person name="Dorjee K."/>
            <person name="Dupes A."/>
            <person name="Elong R."/>
            <person name="Falk J."/>
            <person name="Farina A."/>
            <person name="Faro S."/>
            <person name="Ferguson D."/>
            <person name="Fisher S."/>
            <person name="Foley C.D."/>
            <person name="Franke A."/>
            <person name="Friedrich D."/>
            <person name="Gadbois L."/>
            <person name="Gearin G."/>
            <person name="Gearin C.R."/>
            <person name="Giannoukos G."/>
            <person name="Goode T."/>
            <person name="Graham J."/>
            <person name="Grandbois E."/>
            <person name="Grewal S."/>
            <person name="Gyaltsen K."/>
            <person name="Hafez N."/>
            <person name="Hagos B."/>
            <person name="Hall J."/>
            <person name="Henson C."/>
            <person name="Hollinger A."/>
            <person name="Honan T."/>
            <person name="Huard M.D."/>
            <person name="Hughes L."/>
            <person name="Hurhula B."/>
            <person name="Husby M.E."/>
            <person name="Kamat A."/>
            <person name="Kanga B."/>
            <person name="Kashin S."/>
            <person name="Khazanovich D."/>
            <person name="Kisner P."/>
            <person name="Lance K."/>
            <person name="Lara M."/>
            <person name="Lee W."/>
            <person name="Lennon N."/>
            <person name="Letendre F."/>
            <person name="LeVine R."/>
            <person name="Lipovsky A."/>
            <person name="Liu X."/>
            <person name="Liu J."/>
            <person name="Liu S."/>
            <person name="Lokyitsang T."/>
            <person name="Lokyitsang Y."/>
            <person name="Lubonja R."/>
            <person name="Lui A."/>
            <person name="MacDonald P."/>
            <person name="Magnisalis V."/>
            <person name="Maru K."/>
            <person name="Matthews C."/>
            <person name="McCusker W."/>
            <person name="McDonough S."/>
            <person name="Mehta T."/>
            <person name="Meldrim J."/>
            <person name="Meneus L."/>
            <person name="Mihai O."/>
            <person name="Mihalev A."/>
            <person name="Mihova T."/>
            <person name="Mittelman R."/>
            <person name="Mlenga V."/>
            <person name="Montmayeur A."/>
            <person name="Mulrain L."/>
            <person name="Navidi A."/>
            <person name="Naylor J."/>
            <person name="Negash T."/>
            <person name="Nguyen T."/>
            <person name="Nguyen N."/>
            <person name="Nicol R."/>
            <person name="Norbu C."/>
            <person name="Norbu N."/>
            <person name="Novod N."/>
            <person name="O'Neill B."/>
            <person name="Osman S."/>
            <person name="Markiewicz E."/>
            <person name="Oyono O.L."/>
            <person name="Patti C."/>
            <person name="Phunkhang P."/>
            <person name="Pierre F."/>
            <person name="Priest M."/>
            <person name="Raghuraman S."/>
            <person name="Rege F."/>
            <person name="Reyes R."/>
            <person name="Rise C."/>
            <person name="Rogov P."/>
            <person name="Ross K."/>
            <person name="Ryan E."/>
            <person name="Settipalli S."/>
            <person name="Shea T."/>
            <person name="Sherpa N."/>
            <person name="Shi L."/>
            <person name="Shih D."/>
            <person name="Sparrow T."/>
            <person name="Spaulding J."/>
            <person name="Stalker J."/>
            <person name="Stange-Thomann N."/>
            <person name="Stavropoulos S."/>
            <person name="Stone C."/>
            <person name="Strader C."/>
            <person name="Tesfaye S."/>
            <person name="Thomson T."/>
            <person name="Thoulutsang Y."/>
            <person name="Thoulutsang D."/>
            <person name="Topham K."/>
            <person name="Topping I."/>
            <person name="Tsamla T."/>
            <person name="Vassiliev H."/>
            <person name="Vo A."/>
            <person name="Wangchuk T."/>
            <person name="Wangdi T."/>
            <person name="Weiand M."/>
            <person name="Wilkinson J."/>
            <person name="Wilson A."/>
            <person name="Yadav S."/>
            <person name="Young G."/>
            <person name="Yu Q."/>
            <person name="Zembek L."/>
            <person name="Zhong D."/>
            <person name="Zimmer A."/>
            <person name="Zwirko Z."/>
            <person name="Jaffe D.B."/>
            <person name="Alvarez P."/>
            <person name="Brockman W."/>
            <person name="Butler J."/>
            <person name="Chin C."/>
            <person name="Gnerre S."/>
            <person name="Grabherr M."/>
            <person name="Kleber M."/>
            <person name="Mauceli E."/>
            <person name="MacCallum I."/>
        </authorList>
    </citation>
    <scope>NUCLEOTIDE SEQUENCE [LARGE SCALE GENOMIC DNA]</scope>
    <source>
        <strain evidence="3">Tucson 15010-1051.87</strain>
    </source>
</reference>
<evidence type="ECO:0000313" key="2">
    <source>
        <dbReference type="EMBL" id="EDW65840.2"/>
    </source>
</evidence>
<dbReference type="Proteomes" id="UP000008792">
    <property type="component" value="Unassembled WGS sequence"/>
</dbReference>
<dbReference type="InParanoid" id="B4M2D6"/>
<feature type="compositionally biased region" description="Basic and acidic residues" evidence="1">
    <location>
        <begin position="16"/>
        <end position="28"/>
    </location>
</feature>
<organism evidence="2 3">
    <name type="scientific">Drosophila virilis</name>
    <name type="common">Fruit fly</name>
    <dbReference type="NCBI Taxonomy" id="7244"/>
    <lineage>
        <taxon>Eukaryota</taxon>
        <taxon>Metazoa</taxon>
        <taxon>Ecdysozoa</taxon>
        <taxon>Arthropoda</taxon>
        <taxon>Hexapoda</taxon>
        <taxon>Insecta</taxon>
        <taxon>Pterygota</taxon>
        <taxon>Neoptera</taxon>
        <taxon>Endopterygota</taxon>
        <taxon>Diptera</taxon>
        <taxon>Brachycera</taxon>
        <taxon>Muscomorpha</taxon>
        <taxon>Ephydroidea</taxon>
        <taxon>Drosophilidae</taxon>
        <taxon>Drosophila</taxon>
    </lineage>
</organism>
<dbReference type="SMR" id="B4M2D6"/>
<name>B4M2D6_DROVI</name>
<feature type="region of interest" description="Disordered" evidence="1">
    <location>
        <begin position="1"/>
        <end position="34"/>
    </location>
</feature>
<evidence type="ECO:0000256" key="1">
    <source>
        <dbReference type="SAM" id="MobiDB-lite"/>
    </source>
</evidence>
<dbReference type="HOGENOM" id="CLU_2457200_0_0_1"/>
<keyword evidence="3" id="KW-1185">Reference proteome</keyword>
<dbReference type="OrthoDB" id="7871400at2759"/>
<evidence type="ECO:0000313" key="3">
    <source>
        <dbReference type="Proteomes" id="UP000008792"/>
    </source>
</evidence>
<protein>
    <submittedName>
        <fullName evidence="2">Uncharacterized protein</fullName>
    </submittedName>
</protein>
<feature type="compositionally biased region" description="Polar residues" evidence="1">
    <location>
        <begin position="92"/>
        <end position="102"/>
    </location>
</feature>
<proteinExistence type="predicted"/>
<dbReference type="AlphaFoldDB" id="B4M2D6"/>
<gene>
    <name evidence="2" type="primary">Dvir\GJ19470</name>
    <name evidence="2" type="ORF">Dvir_GJ19470</name>
</gene>
<feature type="region of interest" description="Disordered" evidence="1">
    <location>
        <begin position="68"/>
        <end position="102"/>
    </location>
</feature>
<dbReference type="KEGG" id="dvi:6632184"/>
<feature type="compositionally biased region" description="Polar residues" evidence="1">
    <location>
        <begin position="68"/>
        <end position="85"/>
    </location>
</feature>
<dbReference type="EMBL" id="CH940651">
    <property type="protein sequence ID" value="EDW65840.2"/>
    <property type="molecule type" value="Genomic_DNA"/>
</dbReference>
<sequence>MSFLKNMLNGNLKRSPVSDDKTKDKDVDMQPTDLFEGGHKLTALENIGSSLTTLWSSCGLNVISSRENIESQAEQNSKSNNTSNEIAKANNEDTTLASTCKS</sequence>